<proteinExistence type="predicted"/>
<keyword evidence="1" id="KW-0472">Membrane</keyword>
<organism evidence="2 3">
    <name type="scientific">Acinetobacter bohemicus</name>
    <dbReference type="NCBI Taxonomy" id="1435036"/>
    <lineage>
        <taxon>Bacteria</taxon>
        <taxon>Pseudomonadati</taxon>
        <taxon>Pseudomonadota</taxon>
        <taxon>Gammaproteobacteria</taxon>
        <taxon>Moraxellales</taxon>
        <taxon>Moraxellaceae</taxon>
        <taxon>Acinetobacter</taxon>
    </lineage>
</organism>
<evidence type="ECO:0008006" key="4">
    <source>
        <dbReference type="Google" id="ProtNLM"/>
    </source>
</evidence>
<keyword evidence="1" id="KW-1133">Transmembrane helix</keyword>
<dbReference type="Proteomes" id="UP000182827">
    <property type="component" value="Unassembled WGS sequence"/>
</dbReference>
<evidence type="ECO:0000256" key="1">
    <source>
        <dbReference type="SAM" id="Phobius"/>
    </source>
</evidence>
<name>A0A1I6NZ51_9GAMM</name>
<sequence>MKKFVDRLSPRLWFILLWCFGVISLALIAGFFKLMLSFAY</sequence>
<dbReference type="RefSeq" id="WP_004651378.1">
    <property type="nucleotide sequence ID" value="NZ_CAJJDZ010000002.1"/>
</dbReference>
<evidence type="ECO:0000313" key="2">
    <source>
        <dbReference type="EMBL" id="SFS33236.1"/>
    </source>
</evidence>
<keyword evidence="3" id="KW-1185">Reference proteome</keyword>
<protein>
    <recommendedName>
        <fullName evidence="4">DUF2474 domain-containing protein</fullName>
    </recommendedName>
</protein>
<dbReference type="EMBL" id="FOZU01000001">
    <property type="protein sequence ID" value="SFS33236.1"/>
    <property type="molecule type" value="Genomic_DNA"/>
</dbReference>
<dbReference type="AlphaFoldDB" id="A0A1I6NZ51"/>
<reference evidence="3" key="1">
    <citation type="submission" date="2016-10" db="EMBL/GenBank/DDBJ databases">
        <authorList>
            <person name="Varghese N."/>
            <person name="Submissions S."/>
        </authorList>
    </citation>
    <scope>NUCLEOTIDE SEQUENCE [LARGE SCALE GENOMIC DNA]</scope>
    <source>
        <strain evidence="3">ANC 5076</strain>
    </source>
</reference>
<gene>
    <name evidence="2" type="ORF">SAMN05444586_1001247</name>
</gene>
<keyword evidence="1" id="KW-0812">Transmembrane</keyword>
<accession>A0A1I6NZ51</accession>
<evidence type="ECO:0000313" key="3">
    <source>
        <dbReference type="Proteomes" id="UP000182827"/>
    </source>
</evidence>
<feature type="transmembrane region" description="Helical" evidence="1">
    <location>
        <begin position="12"/>
        <end position="32"/>
    </location>
</feature>